<dbReference type="SUPFAM" id="SSF51556">
    <property type="entry name" value="Metallo-dependent hydrolases"/>
    <property type="match status" value="1"/>
</dbReference>
<dbReference type="InterPro" id="IPR006680">
    <property type="entry name" value="Amidohydro-rel"/>
</dbReference>
<dbReference type="InterPro" id="IPR051781">
    <property type="entry name" value="Metallo-dep_Hydrolase"/>
</dbReference>
<protein>
    <submittedName>
        <fullName evidence="2">Imidazolonepropionase</fullName>
    </submittedName>
</protein>
<dbReference type="Pfam" id="PF01979">
    <property type="entry name" value="Amidohydro_1"/>
    <property type="match status" value="1"/>
</dbReference>
<dbReference type="InterPro" id="IPR032466">
    <property type="entry name" value="Metal_Hydrolase"/>
</dbReference>
<proteinExistence type="predicted"/>
<feature type="domain" description="Amidohydrolase-related" evidence="1">
    <location>
        <begin position="131"/>
        <end position="504"/>
    </location>
</feature>
<dbReference type="Gene3D" id="1.20.58.520">
    <property type="entry name" value="Amidohydrolase"/>
    <property type="match status" value="1"/>
</dbReference>
<dbReference type="PANTHER" id="PTHR43135">
    <property type="entry name" value="ALPHA-D-RIBOSE 1-METHYLPHOSPHONATE 5-TRIPHOSPHATE DIPHOSPHATASE"/>
    <property type="match status" value="1"/>
</dbReference>
<dbReference type="STRING" id="573501.SAMN04487999_1887"/>
<dbReference type="Proteomes" id="UP000184240">
    <property type="component" value="Unassembled WGS sequence"/>
</dbReference>
<dbReference type="Gene3D" id="3.40.50.10910">
    <property type="entry name" value="Amidohydrolase"/>
    <property type="match status" value="1"/>
</dbReference>
<dbReference type="AlphaFoldDB" id="A0A1M5Y2I9"/>
<organism evidence="2 3">
    <name type="scientific">Leeuwenhoekiella palythoae</name>
    <dbReference type="NCBI Taxonomy" id="573501"/>
    <lineage>
        <taxon>Bacteria</taxon>
        <taxon>Pseudomonadati</taxon>
        <taxon>Bacteroidota</taxon>
        <taxon>Flavobacteriia</taxon>
        <taxon>Flavobacteriales</taxon>
        <taxon>Flavobacteriaceae</taxon>
        <taxon>Leeuwenhoekiella</taxon>
    </lineage>
</organism>
<dbReference type="Gene3D" id="2.30.40.10">
    <property type="entry name" value="Urease, subunit C, domain 1"/>
    <property type="match status" value="1"/>
</dbReference>
<dbReference type="InterPro" id="IPR011059">
    <property type="entry name" value="Metal-dep_hydrolase_composite"/>
</dbReference>
<dbReference type="GO" id="GO:0016810">
    <property type="term" value="F:hydrolase activity, acting on carbon-nitrogen (but not peptide) bonds"/>
    <property type="evidence" value="ECO:0007669"/>
    <property type="project" value="InterPro"/>
</dbReference>
<sequence>MSVSTVQVFSIQNGENNQRAINPLAVPIKLKRAFNEALFLFLFLKHHNTLFMKRALLPLLILITLLNSCGNPPPQFDIAIHNVNIINLQNGKVAQDQSVFIAGDTIHSIVNSRDLMTSAAKQQIDGSGKYLMTGLWDNHVHFRGGADLIEENKDLLKLFIANGITTVRDAGGDLTTAVQKWQKEIAANTLVGPTIYTSGPKIDGPGATWAGSLEVENDQDIEQALDSLQELNVDFVKIYDSNISGENYLKVISEAEKRNMITSGHMPYSVTVDETTSAGIDAIEHLYYVLKGCSSDELAITEAVKNNEAGFWTSLDRVMQTYSDSVATQTFNKLKERNVFVVPTLHIGHTLSYLDEVDHTQDEYLNYIGNGIQKTYAGRINSAKNASPEFVVMRKNLDSAFVKLAGTLADNGVGLLAGSDSGAFNSYTYPGISLHKELQALVDAGLSPLEALQTSSQNGAVFLKKQLPQINAGAQADLLLLNANPLKNIENTQDIFMVVKNGKTFDSNQLSELLNSTVKN</sequence>
<dbReference type="EMBL" id="FQXT01000003">
    <property type="protein sequence ID" value="SHI06222.1"/>
    <property type="molecule type" value="Genomic_DNA"/>
</dbReference>
<evidence type="ECO:0000259" key="1">
    <source>
        <dbReference type="Pfam" id="PF01979"/>
    </source>
</evidence>
<accession>A0A1M5Y2I9</accession>
<evidence type="ECO:0000313" key="2">
    <source>
        <dbReference type="EMBL" id="SHI06222.1"/>
    </source>
</evidence>
<reference evidence="3" key="1">
    <citation type="submission" date="2016-11" db="EMBL/GenBank/DDBJ databases">
        <authorList>
            <person name="Varghese N."/>
            <person name="Submissions S."/>
        </authorList>
    </citation>
    <scope>NUCLEOTIDE SEQUENCE [LARGE SCALE GENOMIC DNA]</scope>
    <source>
        <strain evidence="3">DSM 19859</strain>
    </source>
</reference>
<evidence type="ECO:0000313" key="3">
    <source>
        <dbReference type="Proteomes" id="UP000184240"/>
    </source>
</evidence>
<name>A0A1M5Y2I9_9FLAO</name>
<gene>
    <name evidence="2" type="ORF">SAMN04487999_1887</name>
</gene>
<dbReference type="PANTHER" id="PTHR43135:SF3">
    <property type="entry name" value="ALPHA-D-RIBOSE 1-METHYLPHOSPHONATE 5-TRIPHOSPHATE DIPHOSPHATASE"/>
    <property type="match status" value="1"/>
</dbReference>
<dbReference type="SUPFAM" id="SSF51338">
    <property type="entry name" value="Composite domain of metallo-dependent hydrolases"/>
    <property type="match status" value="1"/>
</dbReference>
<dbReference type="Gene3D" id="3.30.110.90">
    <property type="entry name" value="Amidohydrolase"/>
    <property type="match status" value="1"/>
</dbReference>